<feature type="region of interest" description="Disordered" evidence="1">
    <location>
        <begin position="444"/>
        <end position="467"/>
    </location>
</feature>
<keyword evidence="2" id="KW-1133">Transmembrane helix</keyword>
<accession>A0AAE3JDA4</accession>
<feature type="transmembrane region" description="Helical" evidence="2">
    <location>
        <begin position="313"/>
        <end position="332"/>
    </location>
</feature>
<feature type="transmembrane region" description="Helical" evidence="2">
    <location>
        <begin position="528"/>
        <end position="549"/>
    </location>
</feature>
<feature type="transmembrane region" description="Helical" evidence="2">
    <location>
        <begin position="561"/>
        <end position="583"/>
    </location>
</feature>
<name>A0AAE3JDA4_9FIRM</name>
<feature type="transmembrane region" description="Helical" evidence="2">
    <location>
        <begin position="70"/>
        <end position="86"/>
    </location>
</feature>
<keyword evidence="2" id="KW-0472">Membrane</keyword>
<feature type="transmembrane region" description="Helical" evidence="2">
    <location>
        <begin position="6"/>
        <end position="31"/>
    </location>
</feature>
<evidence type="ECO:0000313" key="4">
    <source>
        <dbReference type="Proteomes" id="UP001198200"/>
    </source>
</evidence>
<feature type="transmembrane region" description="Helical" evidence="2">
    <location>
        <begin position="338"/>
        <end position="355"/>
    </location>
</feature>
<proteinExistence type="predicted"/>
<keyword evidence="4" id="KW-1185">Reference proteome</keyword>
<feature type="transmembrane region" description="Helical" evidence="2">
    <location>
        <begin position="362"/>
        <end position="383"/>
    </location>
</feature>
<reference evidence="3 4" key="1">
    <citation type="submission" date="2021-10" db="EMBL/GenBank/DDBJ databases">
        <title>Anaerobic single-cell dispensing facilitates the cultivation of human gut bacteria.</title>
        <authorList>
            <person name="Afrizal A."/>
        </authorList>
    </citation>
    <scope>NUCLEOTIDE SEQUENCE [LARGE SCALE GENOMIC DNA]</scope>
    <source>
        <strain evidence="3 4">CLA-AA-H224</strain>
    </source>
</reference>
<protein>
    <submittedName>
        <fullName evidence="3">Uncharacterized protein</fullName>
    </submittedName>
</protein>
<feature type="transmembrane region" description="Helical" evidence="2">
    <location>
        <begin position="500"/>
        <end position="521"/>
    </location>
</feature>
<dbReference type="RefSeq" id="WP_308732372.1">
    <property type="nucleotide sequence ID" value="NZ_JAJEQN010000049.1"/>
</dbReference>
<evidence type="ECO:0000313" key="3">
    <source>
        <dbReference type="EMBL" id="MCC2222776.1"/>
    </source>
</evidence>
<gene>
    <name evidence="3" type="ORF">LKD48_14290</name>
</gene>
<evidence type="ECO:0000256" key="1">
    <source>
        <dbReference type="SAM" id="MobiDB-lite"/>
    </source>
</evidence>
<comment type="caution">
    <text evidence="3">The sequence shown here is derived from an EMBL/GenBank/DDBJ whole genome shotgun (WGS) entry which is preliminary data.</text>
</comment>
<feature type="transmembrane region" description="Helical" evidence="2">
    <location>
        <begin position="595"/>
        <end position="614"/>
    </location>
</feature>
<dbReference type="AlphaFoldDB" id="A0AAE3JDA4"/>
<evidence type="ECO:0000256" key="2">
    <source>
        <dbReference type="SAM" id="Phobius"/>
    </source>
</evidence>
<feature type="compositionally biased region" description="Polar residues" evidence="1">
    <location>
        <begin position="451"/>
        <end position="462"/>
    </location>
</feature>
<feature type="transmembrane region" description="Helical" evidence="2">
    <location>
        <begin position="213"/>
        <end position="232"/>
    </location>
</feature>
<dbReference type="Proteomes" id="UP001198200">
    <property type="component" value="Unassembled WGS sequence"/>
</dbReference>
<sequence length="795" mass="90588">MSMTILTILQIAQALSAYTLVTCIFPAILLHKRLAAYKMSERLIGYFLAGNFYIIYLVFLLQFLHISHPITLQIGTIAPFFPIIWKKRKNFHIVSRVSSASQLAIHVLRREVGVKTLIVKGWKNFNNQHSDKIKKWLVCYLPDLILTIAIIVGVFYVYGVNTVTVFGYKASDVPVHNLWINEMDNNNIFANGVYPHGFHCVIYYLHATFGIKTYILLRVFSLVQTLFVHLALLVSLKVICKVRFTPYIGTAAYLMLNIYNSNSFERYSSTLPQEYGMLFIFPAGVLAIRFFQEYAAFQVETDENKKSWMKKRIKDYLVAFAASFSLTLTVHFYNTMPTGILCLGIAVGFCFRFCKWRYFWRIILTGILSVMLAVLPMAIGVVMGHPLQGSLYWGLNVINGTANKTEEGDFKETVIIDKNGNEIRVVGDVDEEVLGNIINGEQMTDGEESSYESQTDPSQMSQEPKKKESKVKQLLASIKNKFDIILIEIQVYCTVPNHKVMIIMVLAIVNLILLGAIALVLKKNDYGGMIWSIGFYMLFMCLMQSLPALGLPELMQPSRVCIFFCYSLGLVWALNADAFLYLVFGWIKRQEISHIFSGAMLAIVSVAALLLGLVRTPVTANGLETNEAIICLTNIMHENKKFNWTIVSADDEHQMLVDDGRHYEMITFLKQLMNLEKNPEITLPTEYVYFFIEKQPINYAGSANGIDLQPVSEEGAKTSVNTGGGISPYTADARWSTMSHMYYWAQAFMKLYPNEMKVYYETDDFVCYYIHQNVECLYNLAIDYGYNNPKEQEEE</sequence>
<dbReference type="EMBL" id="JAJEQN010000049">
    <property type="protein sequence ID" value="MCC2222776.1"/>
    <property type="molecule type" value="Genomic_DNA"/>
</dbReference>
<keyword evidence="2" id="KW-0812">Transmembrane</keyword>
<feature type="transmembrane region" description="Helical" evidence="2">
    <location>
        <begin position="43"/>
        <end position="64"/>
    </location>
</feature>
<feature type="transmembrane region" description="Helical" evidence="2">
    <location>
        <begin position="137"/>
        <end position="158"/>
    </location>
</feature>
<organism evidence="3 4">
    <name type="scientific">Anthropogastromicrobium aceti</name>
    <dbReference type="NCBI Taxonomy" id="2981768"/>
    <lineage>
        <taxon>Bacteria</taxon>
        <taxon>Bacillati</taxon>
        <taxon>Bacillota</taxon>
        <taxon>Clostridia</taxon>
        <taxon>Lachnospirales</taxon>
        <taxon>Lachnospiraceae</taxon>
        <taxon>Anthropogastromicrobium</taxon>
    </lineage>
</organism>